<dbReference type="RefSeq" id="WP_008697571.1">
    <property type="nucleotide sequence ID" value="NZ_KE161008.1"/>
</dbReference>
<dbReference type="BioCyc" id="FSP457404-HMP:GTSQ-2010-MONOMER"/>
<keyword evidence="2" id="KW-1185">Reference proteome</keyword>
<dbReference type="HOGENOM" id="CLU_159841_0_0_0"/>
<protein>
    <recommendedName>
        <fullName evidence="3">Mor transcription activator domain-containing protein</fullName>
    </recommendedName>
</protein>
<dbReference type="AlphaFoldDB" id="H1PUA2"/>
<dbReference type="EMBL" id="AGWJ02000021">
    <property type="protein sequence ID" value="EHO80538.1"/>
    <property type="molecule type" value="Genomic_DNA"/>
</dbReference>
<dbReference type="NCBIfam" id="NF040785">
    <property type="entry name" value="CD3324_fam"/>
    <property type="match status" value="1"/>
</dbReference>
<organism evidence="1 2">
    <name type="scientific">Fusobacterium ulcerans 12-1B</name>
    <dbReference type="NCBI Taxonomy" id="457404"/>
    <lineage>
        <taxon>Bacteria</taxon>
        <taxon>Fusobacteriati</taxon>
        <taxon>Fusobacteriota</taxon>
        <taxon>Fusobacteriia</taxon>
        <taxon>Fusobacteriales</taxon>
        <taxon>Fusobacteriaceae</taxon>
        <taxon>Fusobacterium</taxon>
    </lineage>
</organism>
<dbReference type="SUPFAM" id="SSF46689">
    <property type="entry name" value="Homeodomain-like"/>
    <property type="match status" value="1"/>
</dbReference>
<proteinExistence type="predicted"/>
<dbReference type="InterPro" id="IPR049739">
    <property type="entry name" value="YraL-like"/>
</dbReference>
<dbReference type="Proteomes" id="UP000003233">
    <property type="component" value="Unassembled WGS sequence"/>
</dbReference>
<dbReference type="PANTHER" id="PTHR37812">
    <property type="entry name" value="MU-LIKE PROPHAGE FLUMU PROTEIN C"/>
    <property type="match status" value="1"/>
</dbReference>
<gene>
    <name evidence="1" type="ORF">HMPREF0402_01995</name>
</gene>
<dbReference type="InterPro" id="IPR009057">
    <property type="entry name" value="Homeodomain-like_sf"/>
</dbReference>
<evidence type="ECO:0000313" key="1">
    <source>
        <dbReference type="EMBL" id="EHO80538.1"/>
    </source>
</evidence>
<dbReference type="PATRIC" id="fig|457404.5.peg.2109"/>
<accession>H1PUA2</accession>
<name>H1PUA2_9FUSO</name>
<sequence length="87" mass="10314">MKYINADIILPDHLIEELQKYAQGKYIYIPVKKEKHKKWGEVSGYKKEIEERNKKITEEYCSGISISVLAEKYYLSISAVRKIIYKK</sequence>
<evidence type="ECO:0008006" key="3">
    <source>
        <dbReference type="Google" id="ProtNLM"/>
    </source>
</evidence>
<dbReference type="PANTHER" id="PTHR37812:SF1">
    <property type="entry name" value="MU-LIKE PROPHAGE FLUMU PROTEIN C"/>
    <property type="match status" value="1"/>
</dbReference>
<comment type="caution">
    <text evidence="1">The sequence shown here is derived from an EMBL/GenBank/DDBJ whole genome shotgun (WGS) entry which is preliminary data.</text>
</comment>
<dbReference type="Gene3D" id="1.10.10.60">
    <property type="entry name" value="Homeodomain-like"/>
    <property type="match status" value="1"/>
</dbReference>
<dbReference type="InterPro" id="IPR052411">
    <property type="entry name" value="c-mor_Regulatory_Protein"/>
</dbReference>
<reference evidence="1 2" key="1">
    <citation type="submission" date="2012-07" db="EMBL/GenBank/DDBJ databases">
        <title>The Genome Sequence of Fusobacterium ulcerans 12_1B.</title>
        <authorList>
            <consortium name="The Broad Institute Genome Sequencing Platform"/>
            <person name="Earl A."/>
            <person name="Ward D."/>
            <person name="Feldgarden M."/>
            <person name="Gevers D."/>
            <person name="Strauss J."/>
            <person name="Ambrose C.E."/>
            <person name="Allen-Vercoe E."/>
            <person name="Walker B."/>
            <person name="Young S.K."/>
            <person name="Zeng Q."/>
            <person name="Gargeya S."/>
            <person name="Fitzgerald M."/>
            <person name="Haas B."/>
            <person name="Abouelleil A."/>
            <person name="Alvarado L."/>
            <person name="Arachchi H.M."/>
            <person name="Berlin A.M."/>
            <person name="Chapman S.B."/>
            <person name="Goldberg J."/>
            <person name="Griggs A."/>
            <person name="Gujja S."/>
            <person name="Hansen M."/>
            <person name="Howarth C."/>
            <person name="Imamovic A."/>
            <person name="Larimer J."/>
            <person name="McCowen C."/>
            <person name="Montmayeur A."/>
            <person name="Murphy C."/>
            <person name="Neiman D."/>
            <person name="Pearson M."/>
            <person name="Priest M."/>
            <person name="Roberts A."/>
            <person name="Saif S."/>
            <person name="Shea T."/>
            <person name="Sisk P."/>
            <person name="Sykes S."/>
            <person name="Wortman J."/>
            <person name="Nusbaum C."/>
            <person name="Birren B."/>
        </authorList>
    </citation>
    <scope>NUCLEOTIDE SEQUENCE [LARGE SCALE GENOMIC DNA]</scope>
    <source>
        <strain evidence="1 2">12_1B</strain>
    </source>
</reference>
<evidence type="ECO:0000313" key="2">
    <source>
        <dbReference type="Proteomes" id="UP000003233"/>
    </source>
</evidence>